<proteinExistence type="predicted"/>
<protein>
    <submittedName>
        <fullName evidence="2">6a9a6d72-9ad6-4f11-88bb-df7fab04bbf4</fullName>
    </submittedName>
</protein>
<evidence type="ECO:0000313" key="2">
    <source>
        <dbReference type="EMBL" id="CAD6444841.1"/>
    </source>
</evidence>
<dbReference type="InterPro" id="IPR025676">
    <property type="entry name" value="Clr5_dom"/>
</dbReference>
<dbReference type="Proteomes" id="UP000624404">
    <property type="component" value="Unassembled WGS sequence"/>
</dbReference>
<organism evidence="2 3">
    <name type="scientific">Sclerotinia trifoliorum</name>
    <dbReference type="NCBI Taxonomy" id="28548"/>
    <lineage>
        <taxon>Eukaryota</taxon>
        <taxon>Fungi</taxon>
        <taxon>Dikarya</taxon>
        <taxon>Ascomycota</taxon>
        <taxon>Pezizomycotina</taxon>
        <taxon>Leotiomycetes</taxon>
        <taxon>Helotiales</taxon>
        <taxon>Sclerotiniaceae</taxon>
        <taxon>Sclerotinia</taxon>
    </lineage>
</organism>
<dbReference type="EMBL" id="CAJHIA010000013">
    <property type="protein sequence ID" value="CAD6444841.1"/>
    <property type="molecule type" value="Genomic_DNA"/>
</dbReference>
<dbReference type="OrthoDB" id="539213at2759"/>
<evidence type="ECO:0000313" key="3">
    <source>
        <dbReference type="Proteomes" id="UP000624404"/>
    </source>
</evidence>
<accession>A0A8H2ZNR9</accession>
<dbReference type="PANTHER" id="PTHR38788:SF3">
    <property type="entry name" value="CLR5 DOMAIN-CONTAINING PROTEIN"/>
    <property type="match status" value="1"/>
</dbReference>
<gene>
    <name evidence="2" type="ORF">SCLTRI_LOCUS4633</name>
</gene>
<dbReference type="AlphaFoldDB" id="A0A8H2ZNR9"/>
<reference evidence="2" key="1">
    <citation type="submission" date="2020-10" db="EMBL/GenBank/DDBJ databases">
        <authorList>
            <person name="Kusch S."/>
        </authorList>
    </citation>
    <scope>NUCLEOTIDE SEQUENCE</scope>
    <source>
        <strain evidence="2">SwB9</strain>
    </source>
</reference>
<dbReference type="Pfam" id="PF14420">
    <property type="entry name" value="Clr5"/>
    <property type="match status" value="1"/>
</dbReference>
<keyword evidence="3" id="KW-1185">Reference proteome</keyword>
<sequence>MDAQPLLGNEVSIGVEEKPLKTKVHKVLSSEEWLEFKPIMQRLYIDENETFKVVAGILMSEFGFYPIKRQFTRKLRNGG</sequence>
<feature type="domain" description="Clr5" evidence="1">
    <location>
        <begin position="29"/>
        <end position="76"/>
    </location>
</feature>
<comment type="caution">
    <text evidence="2">The sequence shown here is derived from an EMBL/GenBank/DDBJ whole genome shotgun (WGS) entry which is preliminary data.</text>
</comment>
<evidence type="ECO:0000259" key="1">
    <source>
        <dbReference type="Pfam" id="PF14420"/>
    </source>
</evidence>
<dbReference type="PANTHER" id="PTHR38788">
    <property type="entry name" value="CLR5 DOMAIN-CONTAINING PROTEIN"/>
    <property type="match status" value="1"/>
</dbReference>
<name>A0A8H2ZNR9_9HELO</name>